<gene>
    <name evidence="2" type="ORF">WS70_13275</name>
</gene>
<dbReference type="AlphaFoldDB" id="A0A1B4FG54"/>
<organism evidence="2 3">
    <name type="scientific">Burkholderia mayonis</name>
    <dbReference type="NCBI Taxonomy" id="1385591"/>
    <lineage>
        <taxon>Bacteria</taxon>
        <taxon>Pseudomonadati</taxon>
        <taxon>Pseudomonadota</taxon>
        <taxon>Betaproteobacteria</taxon>
        <taxon>Burkholderiales</taxon>
        <taxon>Burkholderiaceae</taxon>
        <taxon>Burkholderia</taxon>
        <taxon>pseudomallei group</taxon>
    </lineage>
</organism>
<evidence type="ECO:0000256" key="1">
    <source>
        <dbReference type="SAM" id="MobiDB-lite"/>
    </source>
</evidence>
<dbReference type="KEGG" id="buu:WS70_13275"/>
<dbReference type="Proteomes" id="UP000062519">
    <property type="component" value="Chromosome 1"/>
</dbReference>
<name>A0A1B4FG54_9BURK</name>
<proteinExistence type="predicted"/>
<feature type="compositionally biased region" description="Low complexity" evidence="1">
    <location>
        <begin position="48"/>
        <end position="57"/>
    </location>
</feature>
<protein>
    <submittedName>
        <fullName evidence="2">Uncharacterized protein</fullName>
    </submittedName>
</protein>
<evidence type="ECO:0000313" key="3">
    <source>
        <dbReference type="Proteomes" id="UP000062519"/>
    </source>
</evidence>
<accession>A0A1B4FG54</accession>
<reference evidence="2 3" key="1">
    <citation type="submission" date="2015-12" db="EMBL/GenBank/DDBJ databases">
        <title>Diversity of Burkholderia near neighbor genomes.</title>
        <authorList>
            <person name="Sahl J."/>
            <person name="Wagner D."/>
            <person name="Keim P."/>
        </authorList>
    </citation>
    <scope>NUCLEOTIDE SEQUENCE [LARGE SCALE GENOMIC DNA]</scope>
    <source>
        <strain evidence="2 3">BDU6</strain>
    </source>
</reference>
<keyword evidence="3" id="KW-1185">Reference proteome</keyword>
<evidence type="ECO:0000313" key="2">
    <source>
        <dbReference type="EMBL" id="AOJ02678.1"/>
    </source>
</evidence>
<feature type="region of interest" description="Disordered" evidence="1">
    <location>
        <begin position="27"/>
        <end position="57"/>
    </location>
</feature>
<feature type="compositionally biased region" description="Basic and acidic residues" evidence="1">
    <location>
        <begin position="27"/>
        <end position="42"/>
    </location>
</feature>
<sequence length="78" mass="8572">MAARATMRPEHRAVDVRRASARDIRRAAQMRKGRDGCVDRPIARTHRAPGAPGGTPRAAPVHAYFGAFIIRSTYRASC</sequence>
<dbReference type="EMBL" id="CP013386">
    <property type="protein sequence ID" value="AOJ02678.1"/>
    <property type="molecule type" value="Genomic_DNA"/>
</dbReference>